<reference evidence="2 3" key="1">
    <citation type="journal article" date="2016" name="Nat. Commun.">
        <title>Thousands of microbial genomes shed light on interconnected biogeochemical processes in an aquifer system.</title>
        <authorList>
            <person name="Anantharaman K."/>
            <person name="Brown C.T."/>
            <person name="Hug L.A."/>
            <person name="Sharon I."/>
            <person name="Castelle C.J."/>
            <person name="Probst A.J."/>
            <person name="Thomas B.C."/>
            <person name="Singh A."/>
            <person name="Wilkins M.J."/>
            <person name="Karaoz U."/>
            <person name="Brodie E.L."/>
            <person name="Williams K.H."/>
            <person name="Hubbard S.S."/>
            <person name="Banfield J.F."/>
        </authorList>
    </citation>
    <scope>NUCLEOTIDE SEQUENCE [LARGE SCALE GENOMIC DNA]</scope>
</reference>
<name>A0A1F5CBF6_9BACT</name>
<proteinExistence type="predicted"/>
<protein>
    <recommendedName>
        <fullName evidence="1">DUF58 domain-containing protein</fullName>
    </recommendedName>
</protein>
<accession>A0A1F5CBF6</accession>
<evidence type="ECO:0000313" key="3">
    <source>
        <dbReference type="Proteomes" id="UP000177197"/>
    </source>
</evidence>
<dbReference type="EMBL" id="MEYV01000011">
    <property type="protein sequence ID" value="OGD40155.1"/>
    <property type="molecule type" value="Genomic_DNA"/>
</dbReference>
<dbReference type="PANTHER" id="PTHR33608">
    <property type="entry name" value="BLL2464 PROTEIN"/>
    <property type="match status" value="1"/>
</dbReference>
<evidence type="ECO:0000259" key="1">
    <source>
        <dbReference type="Pfam" id="PF01882"/>
    </source>
</evidence>
<sequence>MRGHLRIYLRRFVSGLIGGIYRSNEPGSGGYELKELKEFGIGDDVSAVNFLTSIKRGKVFLVLREPERAVRILFLVDLSRSGKFGSSGASALDLQASLLSILSEAAAEGTNQIGLLAFTSRVENFWKPRVGLGRFLSRVQKAAGFTDLKSGTDLKVAFDFAVKLKSRPDLTIICSDFLAEENYNESLARLKSKSDVVALLLTDPKERELEAPWGGHISIRDLESRAFKNVGGVKVDIWPGEETLKRSAVDYEVFSTSDDSEAQKARLQRLFEKRRIAGVRLK</sequence>
<feature type="domain" description="DUF58" evidence="1">
    <location>
        <begin position="36"/>
        <end position="229"/>
    </location>
</feature>
<evidence type="ECO:0000313" key="2">
    <source>
        <dbReference type="EMBL" id="OGD40155.1"/>
    </source>
</evidence>
<dbReference type="Pfam" id="PF01882">
    <property type="entry name" value="DUF58"/>
    <property type="match status" value="1"/>
</dbReference>
<dbReference type="SUPFAM" id="SSF53300">
    <property type="entry name" value="vWA-like"/>
    <property type="match status" value="1"/>
</dbReference>
<dbReference type="PANTHER" id="PTHR33608:SF6">
    <property type="entry name" value="BLL2464 PROTEIN"/>
    <property type="match status" value="1"/>
</dbReference>
<dbReference type="InterPro" id="IPR036465">
    <property type="entry name" value="vWFA_dom_sf"/>
</dbReference>
<comment type="caution">
    <text evidence="2">The sequence shown here is derived from an EMBL/GenBank/DDBJ whole genome shotgun (WGS) entry which is preliminary data.</text>
</comment>
<dbReference type="InterPro" id="IPR002881">
    <property type="entry name" value="DUF58"/>
</dbReference>
<dbReference type="AlphaFoldDB" id="A0A1F5CBF6"/>
<gene>
    <name evidence="2" type="ORF">A3I30_02715</name>
</gene>
<dbReference type="Proteomes" id="UP000177197">
    <property type="component" value="Unassembled WGS sequence"/>
</dbReference>
<organism evidence="2 3">
    <name type="scientific">Candidatus Azambacteria bacterium RIFCSPLOWO2_02_FULL_44_14</name>
    <dbReference type="NCBI Taxonomy" id="1797306"/>
    <lineage>
        <taxon>Bacteria</taxon>
        <taxon>Candidatus Azamiibacteriota</taxon>
    </lineage>
</organism>